<feature type="compositionally biased region" description="Basic and acidic residues" evidence="12">
    <location>
        <begin position="1397"/>
        <end position="1411"/>
    </location>
</feature>
<evidence type="ECO:0000256" key="5">
    <source>
        <dbReference type="ARBA" id="ARBA00022763"/>
    </source>
</evidence>
<evidence type="ECO:0000256" key="2">
    <source>
        <dbReference type="ARBA" id="ARBA00007025"/>
    </source>
</evidence>
<proteinExistence type="inferred from homology"/>
<evidence type="ECO:0000259" key="15">
    <source>
        <dbReference type="PROSITE" id="PS51413"/>
    </source>
</evidence>
<evidence type="ECO:0000256" key="12">
    <source>
        <dbReference type="SAM" id="MobiDB-lite"/>
    </source>
</evidence>
<dbReference type="InterPro" id="IPR049730">
    <property type="entry name" value="SNF2/RAD54-like_C"/>
</dbReference>
<dbReference type="PROSITE" id="PS51413">
    <property type="entry name" value="DBINO"/>
    <property type="match status" value="1"/>
</dbReference>
<dbReference type="Proteomes" id="UP000694845">
    <property type="component" value="Unplaced"/>
</dbReference>
<dbReference type="InterPro" id="IPR014001">
    <property type="entry name" value="Helicase_ATP-bd"/>
</dbReference>
<name>A0A8B7XR02_ACAPL</name>
<evidence type="ECO:0000313" key="16">
    <source>
        <dbReference type="Proteomes" id="UP000694845"/>
    </source>
</evidence>
<feature type="region of interest" description="Disordered" evidence="12">
    <location>
        <begin position="1566"/>
        <end position="1622"/>
    </location>
</feature>
<feature type="compositionally biased region" description="Basic and acidic residues" evidence="12">
    <location>
        <begin position="57"/>
        <end position="69"/>
    </location>
</feature>
<dbReference type="Pfam" id="PF00271">
    <property type="entry name" value="Helicase_C"/>
    <property type="match status" value="1"/>
</dbReference>
<evidence type="ECO:0000259" key="14">
    <source>
        <dbReference type="PROSITE" id="PS51194"/>
    </source>
</evidence>
<keyword evidence="16" id="KW-1185">Reference proteome</keyword>
<evidence type="ECO:0000313" key="17">
    <source>
        <dbReference type="RefSeq" id="XP_022083273.1"/>
    </source>
</evidence>
<dbReference type="EC" id="3.6.4.-" evidence="11"/>
<dbReference type="GO" id="GO:0016887">
    <property type="term" value="F:ATP hydrolysis activity"/>
    <property type="evidence" value="ECO:0007669"/>
    <property type="project" value="TreeGrafter"/>
</dbReference>
<evidence type="ECO:0000256" key="9">
    <source>
        <dbReference type="ARBA" id="ARBA00023204"/>
    </source>
</evidence>
<dbReference type="GO" id="GO:0031011">
    <property type="term" value="C:Ino80 complex"/>
    <property type="evidence" value="ECO:0007669"/>
    <property type="project" value="UniProtKB-UniRule"/>
</dbReference>
<dbReference type="PROSITE" id="PS51194">
    <property type="entry name" value="HELICASE_CTER"/>
    <property type="match status" value="1"/>
</dbReference>
<feature type="region of interest" description="Disordered" evidence="12">
    <location>
        <begin position="1"/>
        <end position="26"/>
    </location>
</feature>
<dbReference type="InterPro" id="IPR020838">
    <property type="entry name" value="DBINO"/>
</dbReference>
<dbReference type="InterPro" id="IPR050520">
    <property type="entry name" value="INO80/SWR1_helicase"/>
</dbReference>
<dbReference type="PANTHER" id="PTHR45685">
    <property type="entry name" value="HELICASE SRCAP-RELATED"/>
    <property type="match status" value="1"/>
</dbReference>
<accession>A0A8B7XR02</accession>
<evidence type="ECO:0000256" key="6">
    <source>
        <dbReference type="ARBA" id="ARBA00022801"/>
    </source>
</evidence>
<dbReference type="SMART" id="SM00487">
    <property type="entry name" value="DEXDc"/>
    <property type="match status" value="1"/>
</dbReference>
<feature type="compositionally biased region" description="Polar residues" evidence="12">
    <location>
        <begin position="1452"/>
        <end position="1475"/>
    </location>
</feature>
<evidence type="ECO:0000256" key="8">
    <source>
        <dbReference type="ARBA" id="ARBA00023125"/>
    </source>
</evidence>
<dbReference type="InterPro" id="IPR001650">
    <property type="entry name" value="Helicase_C-like"/>
</dbReference>
<dbReference type="FunFam" id="3.40.50.10810:FF:000006">
    <property type="entry name" value="Putative DNA helicase INO80"/>
    <property type="match status" value="1"/>
</dbReference>
<dbReference type="Pfam" id="PF13892">
    <property type="entry name" value="DBINO"/>
    <property type="match status" value="1"/>
</dbReference>
<organism evidence="16 17">
    <name type="scientific">Acanthaster planci</name>
    <name type="common">Crown-of-thorns starfish</name>
    <dbReference type="NCBI Taxonomy" id="133434"/>
    <lineage>
        <taxon>Eukaryota</taxon>
        <taxon>Metazoa</taxon>
        <taxon>Echinodermata</taxon>
        <taxon>Eleutherozoa</taxon>
        <taxon>Asterozoa</taxon>
        <taxon>Asteroidea</taxon>
        <taxon>Valvatacea</taxon>
        <taxon>Valvatida</taxon>
        <taxon>Acanthasteridae</taxon>
        <taxon>Acanthaster</taxon>
    </lineage>
</organism>
<dbReference type="GO" id="GO:0003677">
    <property type="term" value="F:DNA binding"/>
    <property type="evidence" value="ECO:0007669"/>
    <property type="project" value="UniProtKB-UniRule"/>
</dbReference>
<dbReference type="CDD" id="cd18793">
    <property type="entry name" value="SF2_C_SNF"/>
    <property type="match status" value="1"/>
</dbReference>
<comment type="subunit">
    <text evidence="11">Component of the INO80 chromatin-remodeling complex.</text>
</comment>
<protein>
    <recommendedName>
        <fullName evidence="3 11">Chromatin-remodeling ATPase INO80</fullName>
        <ecNumber evidence="11">3.6.4.-</ecNumber>
    </recommendedName>
</protein>
<feature type="domain" description="DBINO" evidence="15">
    <location>
        <begin position="292"/>
        <end position="417"/>
    </location>
</feature>
<dbReference type="CTD" id="54617"/>
<dbReference type="Gene3D" id="3.40.50.300">
    <property type="entry name" value="P-loop containing nucleotide triphosphate hydrolases"/>
    <property type="match status" value="1"/>
</dbReference>
<evidence type="ECO:0000259" key="13">
    <source>
        <dbReference type="PROSITE" id="PS51192"/>
    </source>
</evidence>
<dbReference type="PROSITE" id="PS51192">
    <property type="entry name" value="HELICASE_ATP_BIND_1"/>
    <property type="match status" value="1"/>
</dbReference>
<feature type="region of interest" description="Disordered" evidence="12">
    <location>
        <begin position="202"/>
        <end position="253"/>
    </location>
</feature>
<feature type="region of interest" description="Disordered" evidence="12">
    <location>
        <begin position="1373"/>
        <end position="1427"/>
    </location>
</feature>
<keyword evidence="9 11" id="KW-0234">DNA repair</keyword>
<dbReference type="Pfam" id="PF00176">
    <property type="entry name" value="SNF2-rel_dom"/>
    <property type="match status" value="1"/>
</dbReference>
<dbReference type="GO" id="GO:0006281">
    <property type="term" value="P:DNA repair"/>
    <property type="evidence" value="ECO:0007669"/>
    <property type="project" value="UniProtKB-UniRule"/>
</dbReference>
<dbReference type="GO" id="GO:0042393">
    <property type="term" value="F:histone binding"/>
    <property type="evidence" value="ECO:0007669"/>
    <property type="project" value="TreeGrafter"/>
</dbReference>
<feature type="region of interest" description="Disordered" evidence="12">
    <location>
        <begin position="1017"/>
        <end position="1073"/>
    </location>
</feature>
<gene>
    <name evidence="17" type="primary">LOC110975254</name>
</gene>
<dbReference type="Gene3D" id="3.40.50.10810">
    <property type="entry name" value="Tandem AAA-ATPase domain"/>
    <property type="match status" value="1"/>
</dbReference>
<dbReference type="InterPro" id="IPR038718">
    <property type="entry name" value="SNF2-like_sf"/>
</dbReference>
<dbReference type="GO" id="GO:0005524">
    <property type="term" value="F:ATP binding"/>
    <property type="evidence" value="ECO:0007669"/>
    <property type="project" value="UniProtKB-UniRule"/>
</dbReference>
<dbReference type="RefSeq" id="XP_022083273.1">
    <property type="nucleotide sequence ID" value="XM_022227581.1"/>
</dbReference>
<dbReference type="GO" id="GO:0006338">
    <property type="term" value="P:chromatin remodeling"/>
    <property type="evidence" value="ECO:0007669"/>
    <property type="project" value="UniProtKB-UniRule"/>
</dbReference>
<keyword evidence="4" id="KW-0547">Nucleotide-binding</keyword>
<keyword evidence="6 11" id="KW-0378">Hydrolase</keyword>
<dbReference type="GeneID" id="110975254"/>
<evidence type="ECO:0000256" key="11">
    <source>
        <dbReference type="RuleBase" id="RU368001"/>
    </source>
</evidence>
<keyword evidence="10" id="KW-0539">Nucleus</keyword>
<evidence type="ECO:0000256" key="4">
    <source>
        <dbReference type="ARBA" id="ARBA00022741"/>
    </source>
</evidence>
<comment type="similarity">
    <text evidence="2 11">Belongs to the SNF2/RAD54 helicase family.</text>
</comment>
<feature type="compositionally biased region" description="Low complexity" evidence="12">
    <location>
        <begin position="1037"/>
        <end position="1058"/>
    </location>
</feature>
<comment type="domain">
    <text evidence="11">The DBINO region is involved in binding to DNA.</text>
</comment>
<keyword evidence="8 11" id="KW-0238">DNA-binding</keyword>
<evidence type="ECO:0000256" key="3">
    <source>
        <dbReference type="ARBA" id="ARBA00019805"/>
    </source>
</evidence>
<evidence type="ECO:0000256" key="7">
    <source>
        <dbReference type="ARBA" id="ARBA00022840"/>
    </source>
</evidence>
<feature type="region of interest" description="Disordered" evidence="12">
    <location>
        <begin position="57"/>
        <end position="86"/>
    </location>
</feature>
<feature type="compositionally biased region" description="Low complexity" evidence="12">
    <location>
        <begin position="1608"/>
        <end position="1622"/>
    </location>
</feature>
<keyword evidence="5 11" id="KW-0227">DNA damage</keyword>
<feature type="region of interest" description="Disordered" evidence="12">
    <location>
        <begin position="1448"/>
        <end position="1534"/>
    </location>
</feature>
<feature type="region of interest" description="Disordered" evidence="12">
    <location>
        <begin position="369"/>
        <end position="389"/>
    </location>
</feature>
<reference evidence="17" key="1">
    <citation type="submission" date="2025-08" db="UniProtKB">
        <authorList>
            <consortium name="RefSeq"/>
        </authorList>
    </citation>
    <scope>IDENTIFICATION</scope>
</reference>
<sequence length="1622" mass="183809">MSEGSKGVSSDAVLPEGPVGGVPQAKPLHIQRLEKAVCLEPYLAYVEKILTASTPEHGEEELYKEEVGRDAVPPDDEALKEDDNRDKDVKTVHGLITSRAERKADRRRLYNLSKVKKSRRWLKNILLSDSSDSSAVEEEDEDKPLSQEELKEMIQLHRYKRQCQSKFYTEGELQQYQYYSTGLLSSYDNFLDHKKLVLGPKQNKEKQIKKEKVSPTQSVPIMPEEQPETEKLKKVNPKPKKKVEAKEKPDIQVQATPPALVSASTSVAHFQDALNHKKLMAIKDVEARRRRVWHAIIRKDIPKAQKHRMSVHNNILTNARKLAQACQKEQRRRAIASQRVCKETPHRARRMTREMTAYWRHYDKVEKEHRKKAEKEAQEQRRLDDEMREARRQQRKLNFLITQTELYAHFMSRKLTGEGEEQKERILSRLEDHLPKRQVAIQGGVLVDVEEDDYDCDFMKQQALSNVSFAYTTHQEKQRVFDGDRTMPDTSVSQQAFDKDFSLSNPAMLLESERAQPAMFRGQLKSYQLKGMNWLANLYDCSINGILADEMGLGKTVQSIGFLAHLAESQGIWGPFLIVAPASTLHNWQQECARFVPGFKVLPYWGNPQERRILRKFWSQRPLQTTDSEFHILITSYQLVIQDIKYFQRIKWHYMILDEAQAIKSSSSVRWKLLLQFSCRNRLLLTGTPIQNSMAELWALLHFIMPTLFDSHEEFNEWFSKDIESHAERQSGINEEQLSRLHMILKPFMLRRVKKDVENELSDKIEILVYCHLTTRQRLFYQALRNKISIEDLLQSSSSSAASSTTSQSQSTANSLMNLVMQFRKVCNHPELFERRDTRSPFYCQLDPPVHFVPRLIYQDGMVDRLDPTRNKLLRSTFSVFAPDYIHASLSPSTSRQARSSCFSFARFVDLSPAQLHGQLVMGLMARWLALFLVMKSAYRVHHACQWGADKDHARYLGRHGLILWPRWTTSPPSVASSPALRDLVFTGNTSGVVAHPTQTYYFMPETPWHRRVRLSKAGQPDADGESVNGDSGTPDRSSSWSPRSSSSPRSPRSPRSPAAAKRVRQGGSSHSVGSLLSASGHFLPIMSDRPSAVRVCSPTELPAFICHYMPKVLAPPLGHYCSHRQAEYDHRREELGGSLDAWLCALHGSPDCYQDVQRGLLFPLPRAGLSAVRPHHGWSKIQIPDKQYLVTDSGKMYVLDELLTRLKREGHRVLIYSQMTRMIDLLEEFMWHRKHTYMRLDGSSKISDRRDMVADFQSRSDIFVFLLSTRAGGLGINLTAADTVIFYDSDWNPTVDQQAMDRAHRLGQTKQVTVYRLICKGTIEEKILQRAREKSEIQRMVITGGQFKPEQLKPKEVVSLLLDDEEIERKFHEQQREKKLTEERNRARDRKRKREKYAEMKKEAGKKLKADGVPGTPLGSLVSDGASVSLDGEDSLLSMDSGAPSPLSVVSVGSETQRQAQSYTPVSVDENSNDGLVIADEQSADIELDDSARSHQPGSGKRGPSRGGKTTPSPGTKRIQARPGRVRKGTGAAAIAGARAGAVAGTAAAYAAYGFSFKEKSNSALAMPGDTVGTTVSPHRNSNPSPSPVPSQDPQDVKAPTGPSPVPSTSSSVSSHQSPRR</sequence>
<keyword evidence="7 11" id="KW-0067">ATP-binding</keyword>
<dbReference type="KEGG" id="aplc:110975254"/>
<comment type="subcellular location">
    <subcellularLocation>
        <location evidence="1 11">Nucleus</location>
    </subcellularLocation>
</comment>
<dbReference type="OrthoDB" id="448448at2759"/>
<dbReference type="InterPro" id="IPR027417">
    <property type="entry name" value="P-loop_NTPase"/>
</dbReference>
<feature type="compositionally biased region" description="Basic and acidic residues" evidence="12">
    <location>
        <begin position="1373"/>
        <end position="1387"/>
    </location>
</feature>
<feature type="domain" description="Helicase ATP-binding" evidence="13">
    <location>
        <begin position="536"/>
        <end position="707"/>
    </location>
</feature>
<comment type="function">
    <text evidence="11">ATPase component of the INO80 complex which remodels chromatin by shifting nucleosomes and is involved in DNA repair.</text>
</comment>
<dbReference type="SMART" id="SM00490">
    <property type="entry name" value="HELICc"/>
    <property type="match status" value="1"/>
</dbReference>
<comment type="catalytic activity">
    <reaction evidence="11">
        <text>ATP + H2O = ADP + phosphate + H(+)</text>
        <dbReference type="Rhea" id="RHEA:13065"/>
        <dbReference type="ChEBI" id="CHEBI:15377"/>
        <dbReference type="ChEBI" id="CHEBI:15378"/>
        <dbReference type="ChEBI" id="CHEBI:30616"/>
        <dbReference type="ChEBI" id="CHEBI:43474"/>
        <dbReference type="ChEBI" id="CHEBI:456216"/>
    </reaction>
</comment>
<evidence type="ECO:0000256" key="1">
    <source>
        <dbReference type="ARBA" id="ARBA00004123"/>
    </source>
</evidence>
<evidence type="ECO:0000256" key="10">
    <source>
        <dbReference type="ARBA" id="ARBA00023242"/>
    </source>
</evidence>
<feature type="compositionally biased region" description="Basic and acidic residues" evidence="12">
    <location>
        <begin position="202"/>
        <end position="213"/>
    </location>
</feature>
<dbReference type="SUPFAM" id="SSF52540">
    <property type="entry name" value="P-loop containing nucleoside triphosphate hydrolases"/>
    <property type="match status" value="2"/>
</dbReference>
<feature type="domain" description="Helicase C-terminal" evidence="14">
    <location>
        <begin position="1199"/>
        <end position="1356"/>
    </location>
</feature>
<dbReference type="FunFam" id="3.40.50.300:FF:001304">
    <property type="entry name" value="DNA helicase INO80"/>
    <property type="match status" value="1"/>
</dbReference>
<dbReference type="InterPro" id="IPR000330">
    <property type="entry name" value="SNF2_N"/>
</dbReference>
<dbReference type="PANTHER" id="PTHR45685:SF2">
    <property type="entry name" value="CHROMATIN-REMODELING ATPASE INO80"/>
    <property type="match status" value="1"/>
</dbReference>